<comment type="caution">
    <text evidence="17">The sequence shown here is derived from an EMBL/GenBank/DDBJ whole genome shotgun (WGS) entry which is preliminary data.</text>
</comment>
<evidence type="ECO:0000256" key="10">
    <source>
        <dbReference type="ARBA" id="ARBA00023098"/>
    </source>
</evidence>
<dbReference type="Proteomes" id="UP000815325">
    <property type="component" value="Unassembled WGS sequence"/>
</dbReference>
<evidence type="ECO:0000256" key="6">
    <source>
        <dbReference type="ARBA" id="ARBA00022832"/>
    </source>
</evidence>
<feature type="compositionally biased region" description="Polar residues" evidence="14">
    <location>
        <begin position="16"/>
        <end position="28"/>
    </location>
</feature>
<keyword evidence="6" id="KW-0276">Fatty acid metabolism</keyword>
<keyword evidence="9" id="KW-0408">Iron</keyword>
<reference evidence="17" key="1">
    <citation type="submission" date="2017-08" db="EMBL/GenBank/DDBJ databases">
        <authorList>
            <person name="Polle J.E."/>
            <person name="Barry K."/>
            <person name="Cushman J."/>
            <person name="Schmutz J."/>
            <person name="Tran D."/>
            <person name="Hathwaick L.T."/>
            <person name="Yim W.C."/>
            <person name="Jenkins J."/>
            <person name="Mckie-Krisberg Z.M."/>
            <person name="Prochnik S."/>
            <person name="Lindquist E."/>
            <person name="Dockter R.B."/>
            <person name="Adam C."/>
            <person name="Molina H."/>
            <person name="Bunkerborg J."/>
            <person name="Jin E."/>
            <person name="Buchheim M."/>
            <person name="Magnuson J."/>
        </authorList>
    </citation>
    <scope>NUCLEOTIDE SEQUENCE</scope>
    <source>
        <strain evidence="17">CCAP 19/18</strain>
    </source>
</reference>
<feature type="domain" description="Fatty acid desaturase" evidence="16">
    <location>
        <begin position="176"/>
        <end position="270"/>
    </location>
</feature>
<comment type="cofactor">
    <cofactor evidence="13">
        <name>Fe(2+)</name>
        <dbReference type="ChEBI" id="CHEBI:29033"/>
    </cofactor>
</comment>
<evidence type="ECO:0000256" key="9">
    <source>
        <dbReference type="ARBA" id="ARBA00023004"/>
    </source>
</evidence>
<evidence type="ECO:0000256" key="2">
    <source>
        <dbReference type="ARBA" id="ARBA00005189"/>
    </source>
</evidence>
<dbReference type="Pfam" id="PF00487">
    <property type="entry name" value="FA_desaturase"/>
    <property type="match status" value="1"/>
</dbReference>
<dbReference type="EMBL" id="MU070218">
    <property type="protein sequence ID" value="KAF5828985.1"/>
    <property type="molecule type" value="Genomic_DNA"/>
</dbReference>
<evidence type="ECO:0000256" key="13">
    <source>
        <dbReference type="RuleBase" id="RU000581"/>
    </source>
</evidence>
<comment type="domain">
    <text evidence="13">The histidine box domains are involved in binding the catalytic metal ions.</text>
</comment>
<evidence type="ECO:0000256" key="14">
    <source>
        <dbReference type="SAM" id="MobiDB-lite"/>
    </source>
</evidence>
<keyword evidence="5 13" id="KW-0812">Transmembrane</keyword>
<keyword evidence="7 15" id="KW-1133">Transmembrane helix</keyword>
<evidence type="ECO:0000256" key="4">
    <source>
        <dbReference type="ARBA" id="ARBA00022516"/>
    </source>
</evidence>
<evidence type="ECO:0000256" key="12">
    <source>
        <dbReference type="ARBA" id="ARBA00023160"/>
    </source>
</evidence>
<sequence>MATTLRFGPAVGLTAPQVSRSSSTHQMNSCSTSSSVSAAPLLRGSSCNMSRRSVLAGRPLAEDCNWTTRAAAEVSEATPSSSSRPVPQNVFKGLSYSQQYDTLYSAGPLNTKQVLPKPDPLKQQLEPGAKKVFLSDVHGVTKRDPIKREWNVTDYTYAGFLGGMHLLALAAPFTFSWPMVFLFLGTYFVSGCLGITLSYHRQLAHKSFQTPKWLEYTLAYCGVLAVQGDPMEWASSHRYHHLHTDTPLDPHSPYEGFWWSHFGWLLDNTVRVRT</sequence>
<evidence type="ECO:0000256" key="11">
    <source>
        <dbReference type="ARBA" id="ARBA00023136"/>
    </source>
</evidence>
<comment type="subcellular location">
    <subcellularLocation>
        <location evidence="1">Membrane</location>
        <topology evidence="1">Multi-pass membrane protein</topology>
    </subcellularLocation>
</comment>
<keyword evidence="10" id="KW-0443">Lipid metabolism</keyword>
<keyword evidence="4 13" id="KW-0444">Lipid biosynthesis</keyword>
<feature type="transmembrane region" description="Helical" evidence="15">
    <location>
        <begin position="179"/>
        <end position="199"/>
    </location>
</feature>
<feature type="region of interest" description="Disordered" evidence="14">
    <location>
        <begin position="15"/>
        <end position="37"/>
    </location>
</feature>
<dbReference type="PANTHER" id="PTHR11351:SF31">
    <property type="entry name" value="DESATURASE 1, ISOFORM A-RELATED"/>
    <property type="match status" value="1"/>
</dbReference>
<evidence type="ECO:0000256" key="3">
    <source>
        <dbReference type="ARBA" id="ARBA00009295"/>
    </source>
</evidence>
<keyword evidence="12 13" id="KW-0275">Fatty acid biosynthesis</keyword>
<gene>
    <name evidence="17" type="ORF">DUNSADRAFT_16730</name>
</gene>
<keyword evidence="18" id="KW-1185">Reference proteome</keyword>
<dbReference type="PANTHER" id="PTHR11351">
    <property type="entry name" value="ACYL-COA DESATURASE"/>
    <property type="match status" value="1"/>
</dbReference>
<proteinExistence type="inferred from homology"/>
<evidence type="ECO:0000256" key="7">
    <source>
        <dbReference type="ARBA" id="ARBA00022989"/>
    </source>
</evidence>
<protein>
    <recommendedName>
        <fullName evidence="16">Fatty acid desaturase domain-containing protein</fullName>
    </recommendedName>
</protein>
<evidence type="ECO:0000313" key="17">
    <source>
        <dbReference type="EMBL" id="KAF5828985.1"/>
    </source>
</evidence>
<accession>A0ABQ7G300</accession>
<dbReference type="CDD" id="cd03505">
    <property type="entry name" value="Delta9-FADS-like"/>
    <property type="match status" value="1"/>
</dbReference>
<evidence type="ECO:0000313" key="18">
    <source>
        <dbReference type="Proteomes" id="UP000815325"/>
    </source>
</evidence>
<evidence type="ECO:0000256" key="15">
    <source>
        <dbReference type="SAM" id="Phobius"/>
    </source>
</evidence>
<keyword evidence="8 13" id="KW-0560">Oxidoreductase</keyword>
<evidence type="ECO:0000256" key="1">
    <source>
        <dbReference type="ARBA" id="ARBA00004141"/>
    </source>
</evidence>
<organism evidence="17 18">
    <name type="scientific">Dunaliella salina</name>
    <name type="common">Green alga</name>
    <name type="synonym">Protococcus salinus</name>
    <dbReference type="NCBI Taxonomy" id="3046"/>
    <lineage>
        <taxon>Eukaryota</taxon>
        <taxon>Viridiplantae</taxon>
        <taxon>Chlorophyta</taxon>
        <taxon>core chlorophytes</taxon>
        <taxon>Chlorophyceae</taxon>
        <taxon>CS clade</taxon>
        <taxon>Chlamydomonadales</taxon>
        <taxon>Dunaliellaceae</taxon>
        <taxon>Dunaliella</taxon>
    </lineage>
</organism>
<dbReference type="InterPro" id="IPR015876">
    <property type="entry name" value="Acyl-CoA_DS"/>
</dbReference>
<keyword evidence="11 15" id="KW-0472">Membrane</keyword>
<comment type="similarity">
    <text evidence="3 13">Belongs to the fatty acid desaturase type 1 family.</text>
</comment>
<evidence type="ECO:0000256" key="8">
    <source>
        <dbReference type="ARBA" id="ARBA00023002"/>
    </source>
</evidence>
<name>A0ABQ7G300_DUNSA</name>
<dbReference type="PRINTS" id="PR00075">
    <property type="entry name" value="FACDDSATRASE"/>
</dbReference>
<dbReference type="InterPro" id="IPR005804">
    <property type="entry name" value="FA_desaturase_dom"/>
</dbReference>
<evidence type="ECO:0000259" key="16">
    <source>
        <dbReference type="Pfam" id="PF00487"/>
    </source>
</evidence>
<evidence type="ECO:0000256" key="5">
    <source>
        <dbReference type="ARBA" id="ARBA00022692"/>
    </source>
</evidence>
<comment type="pathway">
    <text evidence="2">Lipid metabolism.</text>
</comment>